<evidence type="ECO:0000313" key="9">
    <source>
        <dbReference type="EMBL" id="CAI0380469.1"/>
    </source>
</evidence>
<comment type="catalytic activity">
    <reaction evidence="6">
        <text>an NDP-alpha-D-glucose + D-fructose = a ribonucleoside 5'-diphosphate + sucrose + H(+)</text>
        <dbReference type="Rhea" id="RHEA:16241"/>
        <dbReference type="ChEBI" id="CHEBI:15378"/>
        <dbReference type="ChEBI" id="CHEBI:17992"/>
        <dbReference type="ChEBI" id="CHEBI:37721"/>
        <dbReference type="ChEBI" id="CHEBI:57930"/>
        <dbReference type="ChEBI" id="CHEBI:76533"/>
        <dbReference type="EC" id="2.4.1.13"/>
    </reaction>
</comment>
<keyword evidence="10" id="KW-1185">Reference proteome</keyword>
<protein>
    <recommendedName>
        <fullName evidence="3">sucrose synthase</fullName>
        <ecNumber evidence="3">2.4.1.13</ecNumber>
    </recommendedName>
</protein>
<accession>A0AAV0H7M6</accession>
<dbReference type="PANTHER" id="PTHR45839:SF24">
    <property type="entry name" value="SUCROSE SYNTHASE 6"/>
    <property type="match status" value="1"/>
</dbReference>
<keyword evidence="5" id="KW-0808">Transferase</keyword>
<dbReference type="EMBL" id="CAMGYJ010000002">
    <property type="protein sequence ID" value="CAI0380469.1"/>
    <property type="molecule type" value="Genomic_DNA"/>
</dbReference>
<reference evidence="9" key="1">
    <citation type="submission" date="2022-08" db="EMBL/GenBank/DDBJ databases">
        <authorList>
            <person name="Gutierrez-Valencia J."/>
        </authorList>
    </citation>
    <scope>NUCLEOTIDE SEQUENCE</scope>
</reference>
<evidence type="ECO:0000259" key="8">
    <source>
        <dbReference type="Pfam" id="PF00862"/>
    </source>
</evidence>
<sequence>MKCDQEVEPIVNTKHSYILRLAFKTSKGISLPQWLSCFDVYPYLERLAKDAAHAILEHTEGKPDLIMGNYSDGNLVATLVASKLGFPLRTIAHALEKTKYEDSDAKWKELDPKYHFSCQFTDDMIAMNAADFIITSTYQEIAGSKEKSGQYESHTAFTMPGLCRVVSRVNVFYPKFNIAAHGAYQSVYFPNTKKSRRLTSFHPVVEELLYIKDENSDHIGYLNDLEKPIIFSMVRLDIVKNVTGLTEWYGENKRIRNLVNLVIVGGFFNPSKSNDREEMAEIKKMHTLMEKYQSKGQMRWIAAQTDRYRNGELYCCIADTKGAFVQPAFCEAFGLTVIETMNSGLPTFATVHGGPAEIIVDGVLGFHIEPYNGDDMGSKLVEFFEKCKAHPGYWNKISAASLQRINEW</sequence>
<feature type="domain" description="Sucrose synthase first GT-B" evidence="8">
    <location>
        <begin position="2"/>
        <end position="210"/>
    </location>
</feature>
<dbReference type="InterPro" id="IPR012820">
    <property type="entry name" value="Sucrose_synthase_pln/cyn"/>
</dbReference>
<comment type="caution">
    <text evidence="9">The sequence shown here is derived from an EMBL/GenBank/DDBJ whole genome shotgun (WGS) entry which is preliminary data.</text>
</comment>
<dbReference type="Pfam" id="PF00534">
    <property type="entry name" value="Glycos_transf_1"/>
    <property type="match status" value="1"/>
</dbReference>
<gene>
    <name evidence="9" type="ORF">LITE_LOCUS2688</name>
</gene>
<dbReference type="EC" id="2.4.1.13" evidence="3"/>
<dbReference type="GO" id="GO:0016157">
    <property type="term" value="F:sucrose synthase activity"/>
    <property type="evidence" value="ECO:0007669"/>
    <property type="project" value="UniProtKB-EC"/>
</dbReference>
<feature type="domain" description="Glycosyl transferase family 1" evidence="7">
    <location>
        <begin position="222"/>
        <end position="385"/>
    </location>
</feature>
<name>A0AAV0H7M6_9ROSI</name>
<dbReference type="Gene3D" id="3.40.50.2000">
    <property type="entry name" value="Glycogen Phosphorylase B"/>
    <property type="match status" value="2"/>
</dbReference>
<dbReference type="GO" id="GO:0005985">
    <property type="term" value="P:sucrose metabolic process"/>
    <property type="evidence" value="ECO:0007669"/>
    <property type="project" value="InterPro"/>
</dbReference>
<dbReference type="InterPro" id="IPR000368">
    <property type="entry name" value="Sucrose_synth_GT-B1"/>
</dbReference>
<keyword evidence="4" id="KW-0328">Glycosyltransferase</keyword>
<dbReference type="Pfam" id="PF00862">
    <property type="entry name" value="GT-B_Sucrose_synth"/>
    <property type="match status" value="1"/>
</dbReference>
<dbReference type="InterPro" id="IPR001296">
    <property type="entry name" value="Glyco_trans_1"/>
</dbReference>
<dbReference type="AlphaFoldDB" id="A0AAV0H7M6"/>
<comment type="similarity">
    <text evidence="2">Belongs to the glycosyltransferase 1 family. Plant sucrose synthase subfamily.</text>
</comment>
<dbReference type="SUPFAM" id="SSF53756">
    <property type="entry name" value="UDP-Glycosyltransferase/glycogen phosphorylase"/>
    <property type="match status" value="1"/>
</dbReference>
<evidence type="ECO:0000256" key="6">
    <source>
        <dbReference type="ARBA" id="ARBA00049030"/>
    </source>
</evidence>
<proteinExistence type="inferred from homology"/>
<evidence type="ECO:0000313" key="10">
    <source>
        <dbReference type="Proteomes" id="UP001154282"/>
    </source>
</evidence>
<organism evidence="9 10">
    <name type="scientific">Linum tenue</name>
    <dbReference type="NCBI Taxonomy" id="586396"/>
    <lineage>
        <taxon>Eukaryota</taxon>
        <taxon>Viridiplantae</taxon>
        <taxon>Streptophyta</taxon>
        <taxon>Embryophyta</taxon>
        <taxon>Tracheophyta</taxon>
        <taxon>Spermatophyta</taxon>
        <taxon>Magnoliopsida</taxon>
        <taxon>eudicotyledons</taxon>
        <taxon>Gunneridae</taxon>
        <taxon>Pentapetalae</taxon>
        <taxon>rosids</taxon>
        <taxon>fabids</taxon>
        <taxon>Malpighiales</taxon>
        <taxon>Linaceae</taxon>
        <taxon>Linum</taxon>
    </lineage>
</organism>
<evidence type="ECO:0000256" key="2">
    <source>
        <dbReference type="ARBA" id="ARBA00005894"/>
    </source>
</evidence>
<evidence type="ECO:0000256" key="3">
    <source>
        <dbReference type="ARBA" id="ARBA00012540"/>
    </source>
</evidence>
<comment type="function">
    <text evidence="1">Sucrose-cleaving enzyme that provides UDP-glucose and fructose for various metabolic pathways.</text>
</comment>
<evidence type="ECO:0000256" key="4">
    <source>
        <dbReference type="ARBA" id="ARBA00022676"/>
    </source>
</evidence>
<evidence type="ECO:0000259" key="7">
    <source>
        <dbReference type="Pfam" id="PF00534"/>
    </source>
</evidence>
<dbReference type="PANTHER" id="PTHR45839">
    <property type="match status" value="1"/>
</dbReference>
<evidence type="ECO:0000256" key="1">
    <source>
        <dbReference type="ARBA" id="ARBA00002595"/>
    </source>
</evidence>
<dbReference type="Proteomes" id="UP001154282">
    <property type="component" value="Unassembled WGS sequence"/>
</dbReference>
<evidence type="ECO:0000256" key="5">
    <source>
        <dbReference type="ARBA" id="ARBA00022679"/>
    </source>
</evidence>